<comment type="subcellular location">
    <subcellularLocation>
        <location evidence="1">Membrane</location>
    </subcellularLocation>
</comment>
<evidence type="ECO:0000313" key="12">
    <source>
        <dbReference type="Proteomes" id="UP000759131"/>
    </source>
</evidence>
<keyword evidence="3 9" id="KW-0732">Signal</keyword>
<dbReference type="OrthoDB" id="6481830at2759"/>
<dbReference type="Pfam" id="PF03351">
    <property type="entry name" value="DOMON"/>
    <property type="match status" value="1"/>
</dbReference>
<dbReference type="InterPro" id="IPR036939">
    <property type="entry name" value="Cu2_ascorb_mOase_N_sf"/>
</dbReference>
<reference evidence="11" key="1">
    <citation type="submission" date="2020-11" db="EMBL/GenBank/DDBJ databases">
        <authorList>
            <person name="Tran Van P."/>
        </authorList>
    </citation>
    <scope>NUCLEOTIDE SEQUENCE</scope>
</reference>
<dbReference type="InterPro" id="IPR014784">
    <property type="entry name" value="Cu2_ascorb_mOase-like_C"/>
</dbReference>
<evidence type="ECO:0000256" key="1">
    <source>
        <dbReference type="ARBA" id="ARBA00004370"/>
    </source>
</evidence>
<evidence type="ECO:0000256" key="6">
    <source>
        <dbReference type="ARBA" id="ARBA00023180"/>
    </source>
</evidence>
<dbReference type="EMBL" id="CAJPIZ010000765">
    <property type="protein sequence ID" value="CAG2102237.1"/>
    <property type="molecule type" value="Genomic_DNA"/>
</dbReference>
<dbReference type="Gene3D" id="2.60.120.230">
    <property type="match status" value="1"/>
</dbReference>
<dbReference type="GO" id="GO:0030667">
    <property type="term" value="C:secretory granule membrane"/>
    <property type="evidence" value="ECO:0007669"/>
    <property type="project" value="TreeGrafter"/>
</dbReference>
<keyword evidence="5" id="KW-1015">Disulfide bond</keyword>
<dbReference type="InterPro" id="IPR000323">
    <property type="entry name" value="Cu2_ascorb_mOase_N"/>
</dbReference>
<accession>A0A7R9KET8</accession>
<dbReference type="PRINTS" id="PR00767">
    <property type="entry name" value="DBMONOXGNASE"/>
</dbReference>
<dbReference type="SUPFAM" id="SSF49344">
    <property type="entry name" value="CBD9-like"/>
    <property type="match status" value="1"/>
</dbReference>
<keyword evidence="4 8" id="KW-0472">Membrane</keyword>
<dbReference type="InterPro" id="IPR045266">
    <property type="entry name" value="DOH_DOMON"/>
</dbReference>
<feature type="chain" id="PRO_5035591522" description="DOMON domain-containing protein" evidence="9">
    <location>
        <begin position="27"/>
        <end position="640"/>
    </location>
</feature>
<keyword evidence="6" id="KW-0325">Glycoprotein</keyword>
<keyword evidence="12" id="KW-1185">Reference proteome</keyword>
<dbReference type="AlphaFoldDB" id="A0A7R9KET8"/>
<dbReference type="FunFam" id="2.60.120.230:FF:000001">
    <property type="entry name" value="Monooxygenase, DBH-like 1"/>
    <property type="match status" value="1"/>
</dbReference>
<evidence type="ECO:0000256" key="8">
    <source>
        <dbReference type="SAM" id="Phobius"/>
    </source>
</evidence>
<protein>
    <recommendedName>
        <fullName evidence="10">DOMON domain-containing protein</fullName>
    </recommendedName>
</protein>
<dbReference type="GO" id="GO:0042421">
    <property type="term" value="P:norepinephrine biosynthetic process"/>
    <property type="evidence" value="ECO:0007669"/>
    <property type="project" value="TreeGrafter"/>
</dbReference>
<feature type="domain" description="DOMON" evidence="10">
    <location>
        <begin position="45"/>
        <end position="163"/>
    </location>
</feature>
<keyword evidence="8" id="KW-1133">Transmembrane helix</keyword>
<dbReference type="Proteomes" id="UP000759131">
    <property type="component" value="Unassembled WGS sequence"/>
</dbReference>
<dbReference type="GO" id="GO:0005507">
    <property type="term" value="F:copper ion binding"/>
    <property type="evidence" value="ECO:0007669"/>
    <property type="project" value="InterPro"/>
</dbReference>
<keyword evidence="8" id="KW-0812">Transmembrane</keyword>
<evidence type="ECO:0000256" key="7">
    <source>
        <dbReference type="SAM" id="MobiDB-lite"/>
    </source>
</evidence>
<feature type="non-terminal residue" evidence="11">
    <location>
        <position position="1"/>
    </location>
</feature>
<dbReference type="GO" id="GO:0006589">
    <property type="term" value="P:octopamine biosynthetic process"/>
    <property type="evidence" value="ECO:0007669"/>
    <property type="project" value="TreeGrafter"/>
</dbReference>
<proteinExistence type="inferred from homology"/>
<dbReference type="InterPro" id="IPR024548">
    <property type="entry name" value="Cu2_monoox_C"/>
</dbReference>
<name>A0A7R9KET8_9ACAR</name>
<evidence type="ECO:0000259" key="10">
    <source>
        <dbReference type="PROSITE" id="PS50836"/>
    </source>
</evidence>
<dbReference type="InterPro" id="IPR000945">
    <property type="entry name" value="DBH-like"/>
</dbReference>
<evidence type="ECO:0000256" key="9">
    <source>
        <dbReference type="SAM" id="SignalP"/>
    </source>
</evidence>
<dbReference type="FunFam" id="2.60.40.1210:FF:000001">
    <property type="entry name" value="Monooxygenase, DBH-like 1, like"/>
    <property type="match status" value="1"/>
</dbReference>
<dbReference type="GO" id="GO:0005615">
    <property type="term" value="C:extracellular space"/>
    <property type="evidence" value="ECO:0007669"/>
    <property type="project" value="TreeGrafter"/>
</dbReference>
<dbReference type="InterPro" id="IPR005018">
    <property type="entry name" value="DOMON_domain"/>
</dbReference>
<sequence length="640" mass="73072">YWLFSQCHHVPVLLLLSHANITPVYSTAINNTNVWTYHLWLDPEELYSVKWNINARNESVEFLCEVRTRGWVGFGLSPNGGMKSSDLVIAWVDDRTGVTHFHDRYATGESVPLIDPHQDWYLLDSGQNSTHTIIHFVRPLRTCDTDHDLDITRDTIRLIYAYGDVDPTTAADITKHGHSQRGSRSALLLSQPKSADTEPQESDLKRLVFNLKNVTIPAKETTYWCKIFQLPRELLHVVKFDPYLTPGNEPFTHHISVYECAHPNPQALTKYANSAGHDCTDSASMPADYQHCFVPHLMWAVGAGSFNLPADVAFPMGSAGAEPRYVMINMHYDNPDRVAGRLDSSGIEVFYTQQHRKYEAFTLGIGSPLDDRIFIPPGQSAFHITGHCHTKCFENYMDHDGLKVFAIWPHAHLLATKLKIRHFRDGLELPWLEFDQNYDFNLQSFRVVKPMRKIIFGDQLTVECEYGSSHKNRTTMGGYATTDEMCTAWLYYYPKMAKSKPCFSGLTDDDRRRVAGVTDPAARKLVGKQLTSYLAAKQDWDQTHLDQSYNIMLNLTQSLECYWYKTGDEYEGPVGYPPIERVFKPPALESCLAIDVYTKHSIIVSLISLVSVVVAITIAVYMVYKHRHRFQDPPRNRLKQ</sequence>
<evidence type="ECO:0000256" key="4">
    <source>
        <dbReference type="ARBA" id="ARBA00023136"/>
    </source>
</evidence>
<evidence type="ECO:0000256" key="3">
    <source>
        <dbReference type="ARBA" id="ARBA00022729"/>
    </source>
</evidence>
<dbReference type="InterPro" id="IPR028460">
    <property type="entry name" value="Tbh/DBH"/>
</dbReference>
<dbReference type="Pfam" id="PF03712">
    <property type="entry name" value="Cu2_monoox_C"/>
    <property type="match status" value="1"/>
</dbReference>
<feature type="signal peptide" evidence="9">
    <location>
        <begin position="1"/>
        <end position="26"/>
    </location>
</feature>
<evidence type="ECO:0000313" key="11">
    <source>
        <dbReference type="EMBL" id="CAD7621807.1"/>
    </source>
</evidence>
<feature type="non-terminal residue" evidence="11">
    <location>
        <position position="640"/>
    </location>
</feature>
<dbReference type="SMART" id="SM00664">
    <property type="entry name" value="DoH"/>
    <property type="match status" value="1"/>
</dbReference>
<dbReference type="CDD" id="cd09631">
    <property type="entry name" value="DOMON_DOH"/>
    <property type="match status" value="1"/>
</dbReference>
<evidence type="ECO:0000256" key="2">
    <source>
        <dbReference type="ARBA" id="ARBA00010676"/>
    </source>
</evidence>
<dbReference type="PANTHER" id="PTHR10157">
    <property type="entry name" value="DOPAMINE BETA HYDROXYLASE RELATED"/>
    <property type="match status" value="1"/>
</dbReference>
<dbReference type="SUPFAM" id="SSF49742">
    <property type="entry name" value="PHM/PNGase F"/>
    <property type="match status" value="2"/>
</dbReference>
<dbReference type="EMBL" id="OC855340">
    <property type="protein sequence ID" value="CAD7621807.1"/>
    <property type="molecule type" value="Genomic_DNA"/>
</dbReference>
<dbReference type="Gene3D" id="2.60.40.1210">
    <property type="entry name" value="Cellobiose dehydrogenase, cytochrome domain"/>
    <property type="match status" value="1"/>
</dbReference>
<dbReference type="GO" id="GO:0042420">
    <property type="term" value="P:dopamine catabolic process"/>
    <property type="evidence" value="ECO:0007669"/>
    <property type="project" value="TreeGrafter"/>
</dbReference>
<dbReference type="GO" id="GO:0004500">
    <property type="term" value="F:dopamine beta-monooxygenase activity"/>
    <property type="evidence" value="ECO:0007669"/>
    <property type="project" value="InterPro"/>
</dbReference>
<evidence type="ECO:0000256" key="5">
    <source>
        <dbReference type="ARBA" id="ARBA00023157"/>
    </source>
</evidence>
<feature type="region of interest" description="Disordered" evidence="7">
    <location>
        <begin position="171"/>
        <end position="201"/>
    </location>
</feature>
<dbReference type="Gene3D" id="2.60.120.310">
    <property type="entry name" value="Copper type II, ascorbate-dependent monooxygenase, N-terminal domain"/>
    <property type="match status" value="1"/>
</dbReference>
<dbReference type="PANTHER" id="PTHR10157:SF23">
    <property type="entry name" value="MOXD1 HOMOLOG 1"/>
    <property type="match status" value="1"/>
</dbReference>
<dbReference type="InterPro" id="IPR008977">
    <property type="entry name" value="PHM/PNGase_F_dom_sf"/>
</dbReference>
<comment type="similarity">
    <text evidence="2">Belongs to the copper type II ascorbate-dependent monooxygenase family.</text>
</comment>
<organism evidence="11">
    <name type="scientific">Medioppia subpectinata</name>
    <dbReference type="NCBI Taxonomy" id="1979941"/>
    <lineage>
        <taxon>Eukaryota</taxon>
        <taxon>Metazoa</taxon>
        <taxon>Ecdysozoa</taxon>
        <taxon>Arthropoda</taxon>
        <taxon>Chelicerata</taxon>
        <taxon>Arachnida</taxon>
        <taxon>Acari</taxon>
        <taxon>Acariformes</taxon>
        <taxon>Sarcoptiformes</taxon>
        <taxon>Oribatida</taxon>
        <taxon>Brachypylina</taxon>
        <taxon>Oppioidea</taxon>
        <taxon>Oppiidae</taxon>
        <taxon>Medioppia</taxon>
    </lineage>
</organism>
<gene>
    <name evidence="11" type="ORF">OSB1V03_LOCUS2277</name>
</gene>
<dbReference type="Pfam" id="PF01082">
    <property type="entry name" value="Cu2_monooxygen"/>
    <property type="match status" value="1"/>
</dbReference>
<dbReference type="PROSITE" id="PS50836">
    <property type="entry name" value="DOMON"/>
    <property type="match status" value="1"/>
</dbReference>
<feature type="transmembrane region" description="Helical" evidence="8">
    <location>
        <begin position="602"/>
        <end position="624"/>
    </location>
</feature>